<evidence type="ECO:0000313" key="2">
    <source>
        <dbReference type="Proteomes" id="UP001165367"/>
    </source>
</evidence>
<name>A0ABS9L0R3_9BACT</name>
<reference evidence="1" key="1">
    <citation type="submission" date="2022-01" db="EMBL/GenBank/DDBJ databases">
        <authorList>
            <person name="Jo J.-H."/>
            <person name="Im W.-T."/>
        </authorList>
    </citation>
    <scope>NUCLEOTIDE SEQUENCE</scope>
    <source>
        <strain evidence="1">NA20</strain>
    </source>
</reference>
<comment type="caution">
    <text evidence="1">The sequence shown here is derived from an EMBL/GenBank/DDBJ whole genome shotgun (WGS) entry which is preliminary data.</text>
</comment>
<gene>
    <name evidence="1" type="ORF">LZZ85_28175</name>
</gene>
<accession>A0ABS9L0R3</accession>
<proteinExistence type="predicted"/>
<evidence type="ECO:0000313" key="1">
    <source>
        <dbReference type="EMBL" id="MCG2618205.1"/>
    </source>
</evidence>
<sequence length="226" mass="25450">MAGISSKALLFGGSENKYKFGGKELNNKEFSDGAGLETYDFGARNYDPQIGRWHVIDPLSEKMRRFSPYNYAFDNPIRFIDPDGMAPSDIIIEGSEKFRTKTFNQLQQLSSTPLVMLKNGQVIEASKTKTMPREYIQMSGTVENFGGGNMPLPKSKSTSIIASLINDNNDVFIKEAGVGKFSEVGDKRYRGKPYQMTMRQLSMILKLRRMQMVVDLGVILHIIQIN</sequence>
<organism evidence="1 2">
    <name type="scientific">Terrimonas ginsenosidimutans</name>
    <dbReference type="NCBI Taxonomy" id="2908004"/>
    <lineage>
        <taxon>Bacteria</taxon>
        <taxon>Pseudomonadati</taxon>
        <taxon>Bacteroidota</taxon>
        <taxon>Chitinophagia</taxon>
        <taxon>Chitinophagales</taxon>
        <taxon>Chitinophagaceae</taxon>
        <taxon>Terrimonas</taxon>
    </lineage>
</organism>
<evidence type="ECO:0008006" key="3">
    <source>
        <dbReference type="Google" id="ProtNLM"/>
    </source>
</evidence>
<keyword evidence="2" id="KW-1185">Reference proteome</keyword>
<dbReference type="EMBL" id="JAKLTR010000044">
    <property type="protein sequence ID" value="MCG2618205.1"/>
    <property type="molecule type" value="Genomic_DNA"/>
</dbReference>
<dbReference type="InterPro" id="IPR022385">
    <property type="entry name" value="Rhs_assc_core"/>
</dbReference>
<dbReference type="NCBIfam" id="TIGR03696">
    <property type="entry name" value="Rhs_assc_core"/>
    <property type="match status" value="1"/>
</dbReference>
<dbReference type="Gene3D" id="2.180.10.10">
    <property type="entry name" value="RHS repeat-associated core"/>
    <property type="match status" value="1"/>
</dbReference>
<dbReference type="Proteomes" id="UP001165367">
    <property type="component" value="Unassembled WGS sequence"/>
</dbReference>
<protein>
    <recommendedName>
        <fullName evidence="3">RHS repeat-associated core domain-containing protein</fullName>
    </recommendedName>
</protein>